<evidence type="ECO:0000313" key="3">
    <source>
        <dbReference type="EMBL" id="PPE03377.1"/>
    </source>
</evidence>
<name>A0A2S5R7W3_9PROT</name>
<comment type="caution">
    <text evidence="3">The sequence shown here is derived from an EMBL/GenBank/DDBJ whole genome shotgun (WGS) entry which is preliminary data.</text>
</comment>
<dbReference type="AlphaFoldDB" id="A0A2S5R7W3"/>
<keyword evidence="4" id="KW-1185">Reference proteome</keyword>
<keyword evidence="2" id="KW-0732">Signal</keyword>
<evidence type="ECO:0000256" key="1">
    <source>
        <dbReference type="SAM" id="MobiDB-lite"/>
    </source>
</evidence>
<protein>
    <recommendedName>
        <fullName evidence="5">YfdX protein</fullName>
    </recommendedName>
</protein>
<evidence type="ECO:0008006" key="5">
    <source>
        <dbReference type="Google" id="ProtNLM"/>
    </source>
</evidence>
<accession>A0A2S5R7W3</accession>
<dbReference type="RefSeq" id="WP_104207127.1">
    <property type="nucleotide sequence ID" value="NZ_PHHC01000106.1"/>
</dbReference>
<dbReference type="Proteomes" id="UP000239425">
    <property type="component" value="Unassembled WGS sequence"/>
</dbReference>
<evidence type="ECO:0000256" key="2">
    <source>
        <dbReference type="SAM" id="SignalP"/>
    </source>
</evidence>
<organism evidence="3 4">
    <name type="scientific">Holospora curviuscula</name>
    <dbReference type="NCBI Taxonomy" id="1082868"/>
    <lineage>
        <taxon>Bacteria</taxon>
        <taxon>Pseudomonadati</taxon>
        <taxon>Pseudomonadota</taxon>
        <taxon>Alphaproteobacteria</taxon>
        <taxon>Holosporales</taxon>
        <taxon>Holosporaceae</taxon>
        <taxon>Holospora</taxon>
    </lineage>
</organism>
<feature type="region of interest" description="Disordered" evidence="1">
    <location>
        <begin position="325"/>
        <end position="346"/>
    </location>
</feature>
<gene>
    <name evidence="3" type="ORF">HCUR_01171</name>
</gene>
<reference evidence="3 4" key="1">
    <citation type="submission" date="2017-11" db="EMBL/GenBank/DDBJ databases">
        <title>Comparative genomic analysis of Holospora spp., intranuclear symbionts of paramecia.</title>
        <authorList>
            <person name="Garushyants S.K."/>
            <person name="Beliavskaya A."/>
            <person name="Malko D.B."/>
            <person name="Logacheva M.D."/>
            <person name="Rautian M.S."/>
            <person name="Gelfand M.S."/>
        </authorList>
    </citation>
    <scope>NUCLEOTIDE SEQUENCE [LARGE SCALE GENOMIC DNA]</scope>
    <source>
        <strain evidence="4">02AZ16</strain>
    </source>
</reference>
<proteinExistence type="predicted"/>
<feature type="chain" id="PRO_5015467111" description="YfdX protein" evidence="2">
    <location>
        <begin position="22"/>
        <end position="346"/>
    </location>
</feature>
<dbReference type="EMBL" id="PHHC01000106">
    <property type="protein sequence ID" value="PPE03377.1"/>
    <property type="molecule type" value="Genomic_DNA"/>
</dbReference>
<evidence type="ECO:0000313" key="4">
    <source>
        <dbReference type="Proteomes" id="UP000239425"/>
    </source>
</evidence>
<sequence length="346" mass="39169">MHTKLILALMFTFSAISPSFADEEGEIERKKEDTEQALAGSKIALQKEIADESSIKKKLLKIQQEKVLRERLDMVEDFVESLNGITFSSDLSEKEAKKELKDAIKCRKNWARTKAEEFLTLNSGSFDAVYYHIIQASVVLEASNRLSFKQKIIPILKDVLDKSEVLKEINAYIKKIQNNAEVAYGTVFYHRCEAGAAILQQIKNNILNARVESLFSHGYNFQSLHKALTPKEDNTKKVKKGVIFSNNQEGITLSNALKSIPIKEKVCKAALLNELKSKTKTLQGSESALTPELMTILRKMGEMQSEWSILNEVNPTNPLLQKTKQAEKDNAWERDFGSKLIQNEKD</sequence>
<feature type="signal peptide" evidence="2">
    <location>
        <begin position="1"/>
        <end position="21"/>
    </location>
</feature>